<keyword evidence="6" id="KW-1185">Reference proteome</keyword>
<feature type="binding site" evidence="4">
    <location>
        <position position="76"/>
    </location>
    <ligand>
        <name>Mg(2+)</name>
        <dbReference type="ChEBI" id="CHEBI:18420"/>
        <label>1</label>
        <note>catalytic</note>
    </ligand>
</feature>
<feature type="binding site" evidence="4">
    <location>
        <position position="96"/>
    </location>
    <ligand>
        <name>Mg(2+)</name>
        <dbReference type="ChEBI" id="CHEBI:18420"/>
        <label>1</label>
        <note>catalytic</note>
    </ligand>
</feature>
<dbReference type="RefSeq" id="WP_112129810.1">
    <property type="nucleotide sequence ID" value="NZ_QMBQ01000008.1"/>
</dbReference>
<dbReference type="Proteomes" id="UP000251956">
    <property type="component" value="Unassembled WGS sequence"/>
</dbReference>
<name>A0A330GK23_9HYPH</name>
<dbReference type="GO" id="GO:0046872">
    <property type="term" value="F:metal ion binding"/>
    <property type="evidence" value="ECO:0007669"/>
    <property type="project" value="UniProtKB-KW"/>
</dbReference>
<dbReference type="Pfam" id="PF00459">
    <property type="entry name" value="Inositol_P"/>
    <property type="match status" value="1"/>
</dbReference>
<feature type="binding site" evidence="4">
    <location>
        <position position="94"/>
    </location>
    <ligand>
        <name>Mg(2+)</name>
        <dbReference type="ChEBI" id="CHEBI:18420"/>
        <label>1</label>
        <note>catalytic</note>
    </ligand>
</feature>
<protein>
    <submittedName>
        <fullName evidence="5">3'(2'),5'-bisphosphate nucleotidase CysQ</fullName>
    </submittedName>
</protein>
<feature type="binding site" evidence="4">
    <location>
        <position position="97"/>
    </location>
    <ligand>
        <name>Mg(2+)</name>
        <dbReference type="ChEBI" id="CHEBI:18420"/>
        <label>1</label>
        <note>catalytic</note>
    </ligand>
</feature>
<gene>
    <name evidence="5" type="ORF">DPM35_24565</name>
</gene>
<dbReference type="InterPro" id="IPR000760">
    <property type="entry name" value="Inositol_monophosphatase-like"/>
</dbReference>
<organism evidence="5 6">
    <name type="scientific">Mesorhizobium atlanticum</name>
    <dbReference type="NCBI Taxonomy" id="2233532"/>
    <lineage>
        <taxon>Bacteria</taxon>
        <taxon>Pseudomonadati</taxon>
        <taxon>Pseudomonadota</taxon>
        <taxon>Alphaproteobacteria</taxon>
        <taxon>Hyphomicrobiales</taxon>
        <taxon>Phyllobacteriaceae</taxon>
        <taxon>Mesorhizobium</taxon>
    </lineage>
</organism>
<dbReference type="SUPFAM" id="SSF56655">
    <property type="entry name" value="Carbohydrate phosphatase"/>
    <property type="match status" value="1"/>
</dbReference>
<evidence type="ECO:0000313" key="5">
    <source>
        <dbReference type="EMBL" id="RAZ73194.1"/>
    </source>
</evidence>
<dbReference type="GO" id="GO:0008934">
    <property type="term" value="F:inositol monophosphate 1-phosphatase activity"/>
    <property type="evidence" value="ECO:0007669"/>
    <property type="project" value="TreeGrafter"/>
</dbReference>
<dbReference type="EMBL" id="QMBQ01000008">
    <property type="protein sequence ID" value="RAZ73194.1"/>
    <property type="molecule type" value="Genomic_DNA"/>
</dbReference>
<sequence length="269" mass="28764">MPALDQLTSSAVGEDLALLRDAAREAGLIAMRYFGNNPQVWMKGGTSPVSEADHAADAYLRETLLKARPDYGWLSEETADDHARLSARRTFVVDPIDGTRGFLDGLHSWCVSVAVVENGRSLAGVLECPAKHETYWALPGEGAYLNDKRIHLRPLGESVDIGGPKPLVDRMPEAWHDRLRRAAYIPSLAYRLAMIAAGKLDATFVKPNAHDWDIAAADLILTEAGGALLDGHGKPPRYAGEVINHGALAAGSGDLLGVLTGVLAGLDEG</sequence>
<evidence type="ECO:0000256" key="2">
    <source>
        <dbReference type="ARBA" id="ARBA00022723"/>
    </source>
</evidence>
<comment type="caution">
    <text evidence="5">The sequence shown here is derived from an EMBL/GenBank/DDBJ whole genome shotgun (WGS) entry which is preliminary data.</text>
</comment>
<keyword evidence="2 4" id="KW-0479">Metal-binding</keyword>
<comment type="similarity">
    <text evidence="1">Belongs to the inositol monophosphatase superfamily.</text>
</comment>
<evidence type="ECO:0000256" key="3">
    <source>
        <dbReference type="ARBA" id="ARBA00022842"/>
    </source>
</evidence>
<dbReference type="AlphaFoldDB" id="A0A330GK23"/>
<dbReference type="PRINTS" id="PR00377">
    <property type="entry name" value="IMPHPHTASES"/>
</dbReference>
<dbReference type="PANTHER" id="PTHR20854:SF4">
    <property type="entry name" value="INOSITOL-1-MONOPHOSPHATASE-RELATED"/>
    <property type="match status" value="1"/>
</dbReference>
<evidence type="ECO:0000256" key="4">
    <source>
        <dbReference type="PIRSR" id="PIRSR600760-2"/>
    </source>
</evidence>
<dbReference type="GO" id="GO:0046854">
    <property type="term" value="P:phosphatidylinositol phosphate biosynthetic process"/>
    <property type="evidence" value="ECO:0007669"/>
    <property type="project" value="InterPro"/>
</dbReference>
<dbReference type="PROSITE" id="PS00630">
    <property type="entry name" value="IMP_2"/>
    <property type="match status" value="1"/>
</dbReference>
<dbReference type="OrthoDB" id="9785695at2"/>
<reference evidence="6" key="1">
    <citation type="submission" date="2018-06" db="EMBL/GenBank/DDBJ databases">
        <authorList>
            <person name="Helene L.C."/>
            <person name="Dall'Agnol R."/>
            <person name="Delamuta J.R."/>
            <person name="Hungria M."/>
        </authorList>
    </citation>
    <scope>NUCLEOTIDE SEQUENCE [LARGE SCALE GENOMIC DNA]</scope>
    <source>
        <strain evidence="6">CNPSo 3140</strain>
    </source>
</reference>
<evidence type="ECO:0000313" key="6">
    <source>
        <dbReference type="Proteomes" id="UP000251956"/>
    </source>
</evidence>
<dbReference type="PANTHER" id="PTHR20854">
    <property type="entry name" value="INOSITOL MONOPHOSPHATASE"/>
    <property type="match status" value="1"/>
</dbReference>
<dbReference type="Gene3D" id="3.30.540.10">
    <property type="entry name" value="Fructose-1,6-Bisphosphatase, subunit A, domain 1"/>
    <property type="match status" value="1"/>
</dbReference>
<keyword evidence="3 4" id="KW-0460">Magnesium</keyword>
<dbReference type="InterPro" id="IPR020550">
    <property type="entry name" value="Inositol_monophosphatase_CS"/>
</dbReference>
<accession>A0A330GK23</accession>
<evidence type="ECO:0000256" key="1">
    <source>
        <dbReference type="ARBA" id="ARBA00009759"/>
    </source>
</evidence>
<dbReference type="GO" id="GO:0007165">
    <property type="term" value="P:signal transduction"/>
    <property type="evidence" value="ECO:0007669"/>
    <property type="project" value="TreeGrafter"/>
</dbReference>
<dbReference type="Gene3D" id="3.40.190.80">
    <property type="match status" value="1"/>
</dbReference>
<dbReference type="CDD" id="cd01638">
    <property type="entry name" value="CysQ"/>
    <property type="match status" value="1"/>
</dbReference>
<dbReference type="GO" id="GO:0006020">
    <property type="term" value="P:inositol metabolic process"/>
    <property type="evidence" value="ECO:0007669"/>
    <property type="project" value="TreeGrafter"/>
</dbReference>
<comment type="cofactor">
    <cofactor evidence="4">
        <name>Mg(2+)</name>
        <dbReference type="ChEBI" id="CHEBI:18420"/>
    </cofactor>
</comment>
<reference evidence="5 6" key="2">
    <citation type="submission" date="2018-07" db="EMBL/GenBank/DDBJ databases">
        <title>Diversity of Mesorhizobium strains in Brazil.</title>
        <authorList>
            <person name="Helene L.C.F."/>
            <person name="Dall'Agnol R."/>
            <person name="Delamuta J.R.M."/>
            <person name="Hungria M."/>
        </authorList>
    </citation>
    <scope>NUCLEOTIDE SEQUENCE [LARGE SCALE GENOMIC DNA]</scope>
    <source>
        <strain evidence="5 6">CNPSo 3140</strain>
    </source>
</reference>
<feature type="binding site" evidence="4">
    <location>
        <position position="213"/>
    </location>
    <ligand>
        <name>Mg(2+)</name>
        <dbReference type="ChEBI" id="CHEBI:18420"/>
        <label>1</label>
        <note>catalytic</note>
    </ligand>
</feature>
<proteinExistence type="inferred from homology"/>